<organism evidence="1 2">
    <name type="scientific">Saccharopolyspora phatthalungensis</name>
    <dbReference type="NCBI Taxonomy" id="664693"/>
    <lineage>
        <taxon>Bacteria</taxon>
        <taxon>Bacillati</taxon>
        <taxon>Actinomycetota</taxon>
        <taxon>Actinomycetes</taxon>
        <taxon>Pseudonocardiales</taxon>
        <taxon>Pseudonocardiaceae</taxon>
        <taxon>Saccharopolyspora</taxon>
    </lineage>
</organism>
<dbReference type="AlphaFoldDB" id="A0A840QE59"/>
<keyword evidence="2" id="KW-1185">Reference proteome</keyword>
<evidence type="ECO:0000313" key="2">
    <source>
        <dbReference type="Proteomes" id="UP000584374"/>
    </source>
</evidence>
<gene>
    <name evidence="1" type="ORF">BJ970_004393</name>
</gene>
<dbReference type="GO" id="GO:0016705">
    <property type="term" value="F:oxidoreductase activity, acting on paired donors, with incorporation or reduction of molecular oxygen"/>
    <property type="evidence" value="ECO:0007669"/>
    <property type="project" value="InterPro"/>
</dbReference>
<sequence>MTGDCEDTGFDERLLTARALQRVDAFHGDLVQQWLLAEQDGDAELAAKVRAAGALYRCRDGSAAVTDARLAGDVLHDRRFTNVPSSPDVPSYTLAGVDGVMRAEATVEVPSLSVAQHDVDTAVERAVRARGTPAELDLVAEVIWPTVADLLRVALDIELDRRDIFRRLAEQAAISLDAAVCPPRLPDAHRLKASLHELRNLCGVEKFAVAVIASELAVNLTTNTVLRLFESAPSASTAGAWRGEVTTLVERVLLRDSPLRLHRMFTEEDVELAGHRIEANSRILVMGADAGREPGNGYATALAVAAHPRLASLVIAVAVAVSTALCGQLPRLRPVGRLIRRLRAPVTRAVVRFPVTVTDFEVQ</sequence>
<comment type="caution">
    <text evidence="1">The sequence shown here is derived from an EMBL/GenBank/DDBJ whole genome shotgun (WGS) entry which is preliminary data.</text>
</comment>
<dbReference type="GO" id="GO:0020037">
    <property type="term" value="F:heme binding"/>
    <property type="evidence" value="ECO:0007669"/>
    <property type="project" value="InterPro"/>
</dbReference>
<dbReference type="Proteomes" id="UP000584374">
    <property type="component" value="Unassembled WGS sequence"/>
</dbReference>
<dbReference type="RefSeq" id="WP_184727913.1">
    <property type="nucleotide sequence ID" value="NZ_JACHIW010000001.1"/>
</dbReference>
<evidence type="ECO:0008006" key="3">
    <source>
        <dbReference type="Google" id="ProtNLM"/>
    </source>
</evidence>
<dbReference type="Gene3D" id="1.10.630.10">
    <property type="entry name" value="Cytochrome P450"/>
    <property type="match status" value="1"/>
</dbReference>
<accession>A0A840QE59</accession>
<reference evidence="1 2" key="1">
    <citation type="submission" date="2020-08" db="EMBL/GenBank/DDBJ databases">
        <title>Sequencing the genomes of 1000 actinobacteria strains.</title>
        <authorList>
            <person name="Klenk H.-P."/>
        </authorList>
    </citation>
    <scope>NUCLEOTIDE SEQUENCE [LARGE SCALE GENOMIC DNA]</scope>
    <source>
        <strain evidence="1 2">DSM 45584</strain>
    </source>
</reference>
<dbReference type="GO" id="GO:0004497">
    <property type="term" value="F:monooxygenase activity"/>
    <property type="evidence" value="ECO:0007669"/>
    <property type="project" value="InterPro"/>
</dbReference>
<dbReference type="InterPro" id="IPR036396">
    <property type="entry name" value="Cyt_P450_sf"/>
</dbReference>
<dbReference type="EMBL" id="JACHIW010000001">
    <property type="protein sequence ID" value="MBB5156859.1"/>
    <property type="molecule type" value="Genomic_DNA"/>
</dbReference>
<evidence type="ECO:0000313" key="1">
    <source>
        <dbReference type="EMBL" id="MBB5156859.1"/>
    </source>
</evidence>
<protein>
    <recommendedName>
        <fullName evidence="3">Cytochrome P450</fullName>
    </recommendedName>
</protein>
<proteinExistence type="predicted"/>
<name>A0A840QE59_9PSEU</name>
<dbReference type="GO" id="GO:0005506">
    <property type="term" value="F:iron ion binding"/>
    <property type="evidence" value="ECO:0007669"/>
    <property type="project" value="InterPro"/>
</dbReference>